<evidence type="ECO:0000256" key="5">
    <source>
        <dbReference type="ARBA" id="ARBA00022741"/>
    </source>
</evidence>
<organism evidence="13 14">
    <name type="scientific">Labeo rohita</name>
    <name type="common">Indian major carp</name>
    <name type="synonym">Cyprinus rohita</name>
    <dbReference type="NCBI Taxonomy" id="84645"/>
    <lineage>
        <taxon>Eukaryota</taxon>
        <taxon>Metazoa</taxon>
        <taxon>Chordata</taxon>
        <taxon>Craniata</taxon>
        <taxon>Vertebrata</taxon>
        <taxon>Euteleostomi</taxon>
        <taxon>Actinopterygii</taxon>
        <taxon>Neopterygii</taxon>
        <taxon>Teleostei</taxon>
        <taxon>Ostariophysi</taxon>
        <taxon>Cypriniformes</taxon>
        <taxon>Cyprinidae</taxon>
        <taxon>Labeoninae</taxon>
        <taxon>Labeonini</taxon>
        <taxon>Labeo</taxon>
    </lineage>
</organism>
<dbReference type="CDD" id="cd18078">
    <property type="entry name" value="DEXXQc_Mov10L1"/>
    <property type="match status" value="1"/>
</dbReference>
<feature type="compositionally biased region" description="Polar residues" evidence="11">
    <location>
        <begin position="774"/>
        <end position="783"/>
    </location>
</feature>
<keyword evidence="4" id="KW-0963">Cytoplasm</keyword>
<evidence type="ECO:0000259" key="12">
    <source>
        <dbReference type="PROSITE" id="PS51192"/>
    </source>
</evidence>
<keyword evidence="5" id="KW-0547">Nucleotide-binding</keyword>
<accession>A0A498N8N4</accession>
<evidence type="ECO:0000256" key="4">
    <source>
        <dbReference type="ARBA" id="ARBA00022490"/>
    </source>
</evidence>
<dbReference type="InterPro" id="IPR014001">
    <property type="entry name" value="Helicase_ATP-bd"/>
</dbReference>
<comment type="caution">
    <text evidence="13">The sequence shown here is derived from an EMBL/GenBank/DDBJ whole genome shotgun (WGS) entry which is preliminary data.</text>
</comment>
<reference evidence="13 14" key="1">
    <citation type="submission" date="2018-03" db="EMBL/GenBank/DDBJ databases">
        <title>Draft genome sequence of Rohu Carp (Labeo rohita).</title>
        <authorList>
            <person name="Das P."/>
            <person name="Kushwaha B."/>
            <person name="Joshi C.G."/>
            <person name="Kumar D."/>
            <person name="Nagpure N.S."/>
            <person name="Sahoo L."/>
            <person name="Das S.P."/>
            <person name="Bit A."/>
            <person name="Patnaik S."/>
            <person name="Meher P.K."/>
            <person name="Jayasankar P."/>
            <person name="Koringa P.G."/>
            <person name="Patel N.V."/>
            <person name="Hinsu A.T."/>
            <person name="Kumar R."/>
            <person name="Pandey M."/>
            <person name="Agarwal S."/>
            <person name="Srivastava S."/>
            <person name="Singh M."/>
            <person name="Iquebal M.A."/>
            <person name="Jaiswal S."/>
            <person name="Angadi U.B."/>
            <person name="Kumar N."/>
            <person name="Raza M."/>
            <person name="Shah T.M."/>
            <person name="Rai A."/>
            <person name="Jena J.K."/>
        </authorList>
    </citation>
    <scope>NUCLEOTIDE SEQUENCE [LARGE SCALE GENOMIC DNA]</scope>
    <source>
        <strain evidence="13">DASCIFA01</strain>
        <tissue evidence="13">Testis</tissue>
    </source>
</reference>
<comment type="catalytic activity">
    <reaction evidence="10">
        <text>ATP + H2O = ADP + phosphate + H(+)</text>
        <dbReference type="Rhea" id="RHEA:13065"/>
        <dbReference type="ChEBI" id="CHEBI:15377"/>
        <dbReference type="ChEBI" id="CHEBI:15378"/>
        <dbReference type="ChEBI" id="CHEBI:30616"/>
        <dbReference type="ChEBI" id="CHEBI:43474"/>
        <dbReference type="ChEBI" id="CHEBI:456216"/>
        <dbReference type="EC" id="3.6.4.12"/>
    </reaction>
    <physiologicalReaction direction="left-to-right" evidence="10">
        <dbReference type="Rhea" id="RHEA:13066"/>
    </physiologicalReaction>
</comment>
<dbReference type="InterPro" id="IPR041677">
    <property type="entry name" value="DNA2/NAM7_AAA_11"/>
</dbReference>
<evidence type="ECO:0000256" key="10">
    <source>
        <dbReference type="ARBA" id="ARBA00048432"/>
    </source>
</evidence>
<dbReference type="GO" id="GO:0005737">
    <property type="term" value="C:cytoplasm"/>
    <property type="evidence" value="ECO:0007669"/>
    <property type="project" value="UniProtKB-SubCell"/>
</dbReference>
<comment type="catalytic activity">
    <reaction evidence="9">
        <text>ATP + H2O = ADP + phosphate + H(+)</text>
        <dbReference type="Rhea" id="RHEA:13065"/>
        <dbReference type="ChEBI" id="CHEBI:15377"/>
        <dbReference type="ChEBI" id="CHEBI:15378"/>
        <dbReference type="ChEBI" id="CHEBI:30616"/>
        <dbReference type="ChEBI" id="CHEBI:43474"/>
        <dbReference type="ChEBI" id="CHEBI:456216"/>
        <dbReference type="EC" id="3.6.4.13"/>
    </reaction>
</comment>
<dbReference type="GO" id="GO:0003724">
    <property type="term" value="F:RNA helicase activity"/>
    <property type="evidence" value="ECO:0007669"/>
    <property type="project" value="UniProtKB-EC"/>
</dbReference>
<protein>
    <recommendedName>
        <fullName evidence="3">RNA helicase</fullName>
        <ecNumber evidence="3">3.6.4.13</ecNumber>
    </recommendedName>
</protein>
<dbReference type="Proteomes" id="UP000290572">
    <property type="component" value="Unassembled WGS sequence"/>
</dbReference>
<dbReference type="PROSITE" id="PS51192">
    <property type="entry name" value="HELICASE_ATP_BIND_1"/>
    <property type="match status" value="1"/>
</dbReference>
<keyword evidence="6" id="KW-0378">Hydrolase</keyword>
<dbReference type="GO" id="GO:0003678">
    <property type="term" value="F:DNA helicase activity"/>
    <property type="evidence" value="ECO:0007669"/>
    <property type="project" value="UniProtKB-EC"/>
</dbReference>
<dbReference type="Pfam" id="PF21634">
    <property type="entry name" value="MOV-10_beta-barrel"/>
    <property type="match status" value="1"/>
</dbReference>
<dbReference type="FunFam" id="3.40.50.300:FF:000864">
    <property type="entry name" value="Mov10-like RISC complex RNA helicase 1"/>
    <property type="match status" value="1"/>
</dbReference>
<keyword evidence="8" id="KW-0067">ATP-binding</keyword>
<dbReference type="PANTHER" id="PTHR45418:SF1">
    <property type="entry name" value="CANCER_TESTIS ANTIGEN 55"/>
    <property type="match status" value="1"/>
</dbReference>
<evidence type="ECO:0000256" key="6">
    <source>
        <dbReference type="ARBA" id="ARBA00022801"/>
    </source>
</evidence>
<keyword evidence="7 13" id="KW-0347">Helicase</keyword>
<dbReference type="Pfam" id="PF13087">
    <property type="entry name" value="AAA_12"/>
    <property type="match status" value="1"/>
</dbReference>
<dbReference type="InterPro" id="IPR047187">
    <property type="entry name" value="SF1_C_Upf1"/>
</dbReference>
<dbReference type="EMBL" id="QBIY01011806">
    <property type="protein sequence ID" value="RXN29271.1"/>
    <property type="molecule type" value="Genomic_DNA"/>
</dbReference>
<sequence length="1257" mass="139464">MEACDEDPAYVVRFKTKFKEDLASRQEQLNNAWLQIATVLDPCFKDLKCLPKTDREEVWITLEGMLQQESPKKSLHRHMMMGHPGRKSAFCKWAQIQKMKRSNLPYTVVMVSVVQCLMSKLLSPLWRRAQEEEQREDPRFDGVPQIRQVQTGVVTHLCADYGLIDHAVYFTSGVVLGGVVLCVGDSVQALAVREGAHGQWRALRVERHKDGWENGGSEALMPDANKLRPLIGTVTSCDRDGGYINQTTYFPRSALCEGFEPVKGDWVLAQYVVCPAEWSSQARAVSPLRYHRMDGVSVTILHGRSGVVEDSVFFSLDSLIVPPGFRPARGDVVNVVVVESSQSLYCWRALCMTPVQHSGNTSEMNMSDDELPRLLENKGGLLVSQESHFGSLLMGNSKELQIWIQNTGSERQRLTCCEFAGWDSAQQFCLRSTSQNNSKPPGGPAEDGTDGEAEDGADEDSVRILEINLEMEPGGRASVPVSCQAKTLGRSAELLLLHFSSFTIGRRLEVSVSSAEESLLKPSVPYSGLTALPPQHQQPVQVLTVTAPPAPIRLARRHLPNFLGNYGVPQALRDCVEGQKDVLVVRPALAEPLSLSSMLPRFSALLWLEELQAEREIREFSLTGAILRKGAVSLHLEVPGLAEGRPNLFIGDKVVLKKPCSGGTVIEYISYVTEITDEDVSLRVNADFQNNYLGEPLDVEFTFNRLTMRRCHCALEQIKHFGDNKLQNIFHNWANLSLGLVSVSMLTLQPPQWNGEWSPQEEDRRLSEEENDASQKTDGSSALTAEMVSVATQTKTDLSMTAKRIPNPGQFFNVQLNPAQKQAVKRILSGECRPTPYILFGPPGTGKTITLIEAILQVHHHIPCSRVLVCTPSNSAADLVCMRLHQSGFLHAASLARVNATCRPEECMPEELRQYARAGEDIRHASFHRIVVSTCSSAGMFYQIGLRVGHFTHVFVDEAGQATEPESLIPLSLLSETSGQIVLAGDPKQLGPVIKSKLAAVFGLGVSLLERLMGTQLYSGSERGYNPLLVTKLVYNYRSHEALLELPSRLFYAGELCVRSQRAVVDALCHWNRLPTKGFPFIFHGVRGTEMREGSNPSWFNPAEAVQVMMYCCQLAKRLYNPIPATDIGIIAPYKKQVEKIRLLLHRVGLGEVKVGSVEEFQGQEFLIIIISTVRSNESLLNEELQSMLGFLSNPKRFNVAITRAKALLIVIGNPHVLIKDPCFSALLQYSHDNRAFVGCDPPVSLQASRRILSEET</sequence>
<feature type="domain" description="Helicase ATP-binding" evidence="12">
    <location>
        <begin position="828"/>
        <end position="996"/>
    </location>
</feature>
<keyword evidence="15" id="KW-1267">Proteomics identification</keyword>
<dbReference type="EC" id="3.6.4.13" evidence="3"/>
<keyword evidence="14" id="KW-1185">Reference proteome</keyword>
<dbReference type="InterPro" id="IPR041679">
    <property type="entry name" value="DNA2/NAM7-like_C"/>
</dbReference>
<evidence type="ECO:0000256" key="3">
    <source>
        <dbReference type="ARBA" id="ARBA00012552"/>
    </source>
</evidence>
<dbReference type="CDD" id="cd18808">
    <property type="entry name" value="SF1_C_Upf1"/>
    <property type="match status" value="1"/>
</dbReference>
<dbReference type="AlphaFoldDB" id="A0A498N8N4"/>
<dbReference type="SUPFAM" id="SSF52540">
    <property type="entry name" value="P-loop containing nucleoside triphosphate hydrolases"/>
    <property type="match status" value="1"/>
</dbReference>
<dbReference type="PANTHER" id="PTHR45418">
    <property type="entry name" value="CANCER/TESTIS ANTIGEN 55"/>
    <property type="match status" value="1"/>
</dbReference>
<evidence type="ECO:0000256" key="2">
    <source>
        <dbReference type="ARBA" id="ARBA00005601"/>
    </source>
</evidence>
<comment type="subcellular location">
    <subcellularLocation>
        <location evidence="1">Cytoplasm</location>
    </subcellularLocation>
</comment>
<dbReference type="InterPro" id="IPR027417">
    <property type="entry name" value="P-loop_NTPase"/>
</dbReference>
<dbReference type="InterPro" id="IPR049080">
    <property type="entry name" value="MOV-10-like_beta-barrel"/>
</dbReference>
<dbReference type="Pfam" id="PF13086">
    <property type="entry name" value="AAA_11"/>
    <property type="match status" value="2"/>
</dbReference>
<name>A0A498N8N4_LABRO</name>
<evidence type="ECO:0000256" key="11">
    <source>
        <dbReference type="SAM" id="MobiDB-lite"/>
    </source>
</evidence>
<feature type="compositionally biased region" description="Acidic residues" evidence="11">
    <location>
        <begin position="447"/>
        <end position="457"/>
    </location>
</feature>
<gene>
    <name evidence="13" type="ORF">ROHU_018589</name>
</gene>
<evidence type="ECO:0000313" key="13">
    <source>
        <dbReference type="EMBL" id="RXN29271.1"/>
    </source>
</evidence>
<comment type="similarity">
    <text evidence="2">Belongs to the DNA2/NAM7 helicase family. SDE3 subfamily.</text>
</comment>
<evidence type="ECO:0007829" key="15">
    <source>
        <dbReference type="PeptideAtlas" id="A0A498N8N4"/>
    </source>
</evidence>
<evidence type="ECO:0000256" key="8">
    <source>
        <dbReference type="ARBA" id="ARBA00022840"/>
    </source>
</evidence>
<evidence type="ECO:0000256" key="9">
    <source>
        <dbReference type="ARBA" id="ARBA00047984"/>
    </source>
</evidence>
<dbReference type="STRING" id="84645.A0A498N8N4"/>
<evidence type="ECO:0000313" key="14">
    <source>
        <dbReference type="Proteomes" id="UP000290572"/>
    </source>
</evidence>
<proteinExistence type="evidence at protein level"/>
<dbReference type="GO" id="GO:0005524">
    <property type="term" value="F:ATP binding"/>
    <property type="evidence" value="ECO:0007669"/>
    <property type="project" value="UniProtKB-KW"/>
</dbReference>
<feature type="region of interest" description="Disordered" evidence="11">
    <location>
        <begin position="432"/>
        <end position="457"/>
    </location>
</feature>
<dbReference type="GO" id="GO:0016787">
    <property type="term" value="F:hydrolase activity"/>
    <property type="evidence" value="ECO:0007669"/>
    <property type="project" value="UniProtKB-KW"/>
</dbReference>
<dbReference type="Gene3D" id="3.40.50.300">
    <property type="entry name" value="P-loop containing nucleotide triphosphate hydrolases"/>
    <property type="match status" value="2"/>
</dbReference>
<evidence type="ECO:0000256" key="7">
    <source>
        <dbReference type="ARBA" id="ARBA00022806"/>
    </source>
</evidence>
<feature type="region of interest" description="Disordered" evidence="11">
    <location>
        <begin position="752"/>
        <end position="785"/>
    </location>
</feature>
<evidence type="ECO:0000256" key="1">
    <source>
        <dbReference type="ARBA" id="ARBA00004496"/>
    </source>
</evidence>